<evidence type="ECO:0000313" key="4">
    <source>
        <dbReference type="Proteomes" id="UP001203972"/>
    </source>
</evidence>
<dbReference type="Proteomes" id="UP000503330">
    <property type="component" value="Chromosome"/>
</dbReference>
<gene>
    <name evidence="2" type="ORF">G4D54_12160</name>
    <name evidence="1" type="ORF">MKC95_22635</name>
</gene>
<dbReference type="AlphaFoldDB" id="A0AA92KYI4"/>
<name>A0AA92KYI4_CLOIN</name>
<reference evidence="1" key="2">
    <citation type="journal article" date="2022" name="Clin. Infect. Dis.">
        <title>Association between Clostridium innocuum and antibiotic-associated diarrhea in adults and children: A cross-sectional study and comparative genomics analysis.</title>
        <authorList>
            <person name="Cherny K.E."/>
            <person name="Muscat E.B."/>
            <person name="Balaji A."/>
            <person name="Mukherjee J."/>
            <person name="Ozer E.A."/>
            <person name="Angarone M.P."/>
            <person name="Hauser A.R."/>
            <person name="Sichel J.S."/>
            <person name="Amponsah E."/>
            <person name="Kociolek L.K."/>
        </authorList>
    </citation>
    <scope>NUCLEOTIDE SEQUENCE</scope>
    <source>
        <strain evidence="1">NU1-AC-029v</strain>
    </source>
</reference>
<evidence type="ECO:0000313" key="2">
    <source>
        <dbReference type="EMBL" id="QJA03149.1"/>
    </source>
</evidence>
<dbReference type="EMBL" id="JAKTMA010000081">
    <property type="protein sequence ID" value="MCR0235562.1"/>
    <property type="molecule type" value="Genomic_DNA"/>
</dbReference>
<proteinExistence type="predicted"/>
<dbReference type="RefSeq" id="WP_002609272.1">
    <property type="nucleotide sequence ID" value="NZ_AP025565.1"/>
</dbReference>
<dbReference type="EMBL" id="CP048838">
    <property type="protein sequence ID" value="QJA03149.1"/>
    <property type="molecule type" value="Genomic_DNA"/>
</dbReference>
<protein>
    <submittedName>
        <fullName evidence="1">Uncharacterized protein</fullName>
    </submittedName>
</protein>
<dbReference type="Proteomes" id="UP001203972">
    <property type="component" value="Unassembled WGS sequence"/>
</dbReference>
<evidence type="ECO:0000313" key="1">
    <source>
        <dbReference type="EMBL" id="MCR0235562.1"/>
    </source>
</evidence>
<accession>A0AA92KYI4</accession>
<organism evidence="1 4">
    <name type="scientific">Clostridium innocuum</name>
    <dbReference type="NCBI Taxonomy" id="1522"/>
    <lineage>
        <taxon>Bacteria</taxon>
        <taxon>Bacillati</taxon>
        <taxon>Bacillota</taxon>
        <taxon>Clostridia</taxon>
        <taxon>Eubacteriales</taxon>
        <taxon>Clostridiaceae</taxon>
        <taxon>Clostridium</taxon>
    </lineage>
</organism>
<sequence>MNKCVVAGLMGLAVGMYIGYSQEEGIEDLCRESRRKKKKVMKKMHKTYDHLCDCMDLD</sequence>
<evidence type="ECO:0000313" key="3">
    <source>
        <dbReference type="Proteomes" id="UP000503330"/>
    </source>
</evidence>
<dbReference type="GeneID" id="61926303"/>
<reference evidence="2 3" key="1">
    <citation type="submission" date="2020-02" db="EMBL/GenBank/DDBJ databases">
        <authorList>
            <person name="Kociolek L.K."/>
            <person name="Ozer E.A."/>
        </authorList>
    </citation>
    <scope>NUCLEOTIDE SEQUENCE [LARGE SCALE GENOMIC DNA]</scope>
    <source>
        <strain evidence="2 3">ATCC 14501</strain>
    </source>
</reference>